<keyword evidence="5" id="KW-1185">Reference proteome</keyword>
<dbReference type="PANTHER" id="PTHR16861">
    <property type="entry name" value="GLYCOPROTEIN 38"/>
    <property type="match status" value="1"/>
</dbReference>
<evidence type="ECO:0000313" key="5">
    <source>
        <dbReference type="Proteomes" id="UP001241169"/>
    </source>
</evidence>
<evidence type="ECO:0000313" key="4">
    <source>
        <dbReference type="EMBL" id="KAK1542967.1"/>
    </source>
</evidence>
<organism evidence="4 5">
    <name type="scientific">Colletotrichum paranaense</name>
    <dbReference type="NCBI Taxonomy" id="1914294"/>
    <lineage>
        <taxon>Eukaryota</taxon>
        <taxon>Fungi</taxon>
        <taxon>Dikarya</taxon>
        <taxon>Ascomycota</taxon>
        <taxon>Pezizomycotina</taxon>
        <taxon>Sordariomycetes</taxon>
        <taxon>Hypocreomycetidae</taxon>
        <taxon>Glomerellales</taxon>
        <taxon>Glomerellaceae</taxon>
        <taxon>Colletotrichum</taxon>
        <taxon>Colletotrichum acutatum species complex</taxon>
    </lineage>
</organism>
<dbReference type="EMBL" id="MOPA01000003">
    <property type="protein sequence ID" value="KAK1542967.1"/>
    <property type="molecule type" value="Genomic_DNA"/>
</dbReference>
<feature type="transmembrane region" description="Helical" evidence="2">
    <location>
        <begin position="248"/>
        <end position="270"/>
    </location>
</feature>
<feature type="region of interest" description="Disordered" evidence="1">
    <location>
        <begin position="275"/>
        <end position="371"/>
    </location>
</feature>
<dbReference type="PANTHER" id="PTHR16861:SF4">
    <property type="entry name" value="SH3 DOMAIN PROTEIN (AFU_ORTHOLOGUE AFUA_1G13610)"/>
    <property type="match status" value="1"/>
</dbReference>
<evidence type="ECO:0000256" key="3">
    <source>
        <dbReference type="SAM" id="SignalP"/>
    </source>
</evidence>
<feature type="compositionally biased region" description="Basic and acidic residues" evidence="1">
    <location>
        <begin position="276"/>
        <end position="286"/>
    </location>
</feature>
<dbReference type="Proteomes" id="UP001241169">
    <property type="component" value="Unassembled WGS sequence"/>
</dbReference>
<keyword evidence="2" id="KW-0812">Transmembrane</keyword>
<feature type="chain" id="PRO_5046146557" evidence="3">
    <location>
        <begin position="22"/>
        <end position="371"/>
    </location>
</feature>
<protein>
    <submittedName>
        <fullName evidence="4">Uncharacterized protein</fullName>
    </submittedName>
</protein>
<dbReference type="GeneID" id="85371786"/>
<name>A0ABQ9STW4_9PEZI</name>
<accession>A0ABQ9STW4</accession>
<keyword evidence="2" id="KW-1133">Transmembrane helix</keyword>
<evidence type="ECO:0000256" key="1">
    <source>
        <dbReference type="SAM" id="MobiDB-lite"/>
    </source>
</evidence>
<sequence>MPRVLLLSLLLFVLGLDGVSAINLRYAPLAPPRPTKPPSRNGTKISNDDLKRRQAASVTSVCGYYNGDPAKARTADPGFGCRLDIDRGLWGFCPTTVISAKDCGLAGNCVDSRNCKSGCGKTGITGLTTFTCATDRFCSTVILEGGFEGGFSYIACGNAATVETLFKEAINTTETPTSIIATTVRITPTDATTIQSTTATSSLTSSPTSTTSSGVSSSATQPTSPASQTTSPTDGSKSSSNGSSNTGAIVGGVVGGVAIICVTVVVAIYIMRRNKRTTEEESQEKKRGSRFRSWGRSSSKPPNYEQSEAVRTDTQGFDTEQNKMYAGWGPSEVYGSEPRRDPTAAPVELPSASPVELPSRRALKTEGNVEG</sequence>
<keyword evidence="3" id="KW-0732">Signal</keyword>
<dbReference type="RefSeq" id="XP_060352093.1">
    <property type="nucleotide sequence ID" value="XM_060487887.1"/>
</dbReference>
<reference evidence="4 5" key="1">
    <citation type="submission" date="2016-10" db="EMBL/GenBank/DDBJ databases">
        <title>The genome sequence of Colletotrichum fioriniae PJ7.</title>
        <authorList>
            <person name="Baroncelli R."/>
        </authorList>
    </citation>
    <scope>NUCLEOTIDE SEQUENCE [LARGE SCALE GENOMIC DNA]</scope>
    <source>
        <strain evidence="4 5">IMI 384185</strain>
    </source>
</reference>
<proteinExistence type="predicted"/>
<feature type="region of interest" description="Disordered" evidence="1">
    <location>
        <begin position="196"/>
        <end position="243"/>
    </location>
</feature>
<keyword evidence="2" id="KW-0472">Membrane</keyword>
<dbReference type="Gene3D" id="1.20.5.510">
    <property type="entry name" value="Single helix bin"/>
    <property type="match status" value="1"/>
</dbReference>
<comment type="caution">
    <text evidence="4">The sequence shown here is derived from an EMBL/GenBank/DDBJ whole genome shotgun (WGS) entry which is preliminary data.</text>
</comment>
<feature type="signal peptide" evidence="3">
    <location>
        <begin position="1"/>
        <end position="21"/>
    </location>
</feature>
<gene>
    <name evidence="4" type="ORF">CPAR01_03600</name>
</gene>
<evidence type="ECO:0000256" key="2">
    <source>
        <dbReference type="SAM" id="Phobius"/>
    </source>
</evidence>